<feature type="repeat" description="WD" evidence="3">
    <location>
        <begin position="158"/>
        <end position="194"/>
    </location>
</feature>
<dbReference type="PANTHER" id="PTHR44006">
    <property type="entry name" value="U5 SMALL NUCLEAR RIBONUCLEOPROTEIN 40 KDA PROTEIN"/>
    <property type="match status" value="1"/>
</dbReference>
<dbReference type="OrthoDB" id="1068471at2759"/>
<feature type="compositionally biased region" description="Pro residues" evidence="4">
    <location>
        <begin position="1"/>
        <end position="11"/>
    </location>
</feature>
<dbReference type="InterPro" id="IPR052234">
    <property type="entry name" value="U5_snRNP_Component"/>
</dbReference>
<feature type="region of interest" description="Disordered" evidence="4">
    <location>
        <begin position="1"/>
        <end position="44"/>
    </location>
</feature>
<keyword evidence="2" id="KW-0677">Repeat</keyword>
<evidence type="ECO:0000313" key="6">
    <source>
        <dbReference type="Proteomes" id="UP000812966"/>
    </source>
</evidence>
<dbReference type="InterPro" id="IPR036322">
    <property type="entry name" value="WD40_repeat_dom_sf"/>
</dbReference>
<feature type="repeat" description="WD" evidence="3">
    <location>
        <begin position="71"/>
        <end position="103"/>
    </location>
</feature>
<dbReference type="SMART" id="SM00320">
    <property type="entry name" value="WD40"/>
    <property type="match status" value="7"/>
</dbReference>
<dbReference type="Gene3D" id="2.130.10.10">
    <property type="entry name" value="YVTN repeat-like/Quinoprotein amine dehydrogenase"/>
    <property type="match status" value="1"/>
</dbReference>
<dbReference type="PROSITE" id="PS50294">
    <property type="entry name" value="WD_REPEATS_REGION"/>
    <property type="match status" value="2"/>
</dbReference>
<organism evidence="5 6">
    <name type="scientific">Filobasidium floriforme</name>
    <dbReference type="NCBI Taxonomy" id="5210"/>
    <lineage>
        <taxon>Eukaryota</taxon>
        <taxon>Fungi</taxon>
        <taxon>Dikarya</taxon>
        <taxon>Basidiomycota</taxon>
        <taxon>Agaricomycotina</taxon>
        <taxon>Tremellomycetes</taxon>
        <taxon>Filobasidiales</taxon>
        <taxon>Filobasidiaceae</taxon>
        <taxon>Filobasidium</taxon>
    </lineage>
</organism>
<dbReference type="InterPro" id="IPR001680">
    <property type="entry name" value="WD40_rpt"/>
</dbReference>
<dbReference type="SUPFAM" id="SSF50978">
    <property type="entry name" value="WD40 repeat-like"/>
    <property type="match status" value="1"/>
</dbReference>
<dbReference type="InterPro" id="IPR015943">
    <property type="entry name" value="WD40/YVTN_repeat-like_dom_sf"/>
</dbReference>
<feature type="repeat" description="WD" evidence="3">
    <location>
        <begin position="322"/>
        <end position="347"/>
    </location>
</feature>
<sequence length="387" mass="40867">MSVRKSPPPPTSQQGALTKRARVDDDDQEEDGNDGGMTMTVASSGVAGGKGALVRSVKRTSGLAAPIVSLGGAHRGEIIACKFDKTGERIAAASADRCVSLWQTYPPHENNGYLPNIHKQAITDLSFSPSDPSLLYTTSADGTLLLTSLSSGQKLGKFSAHYGPVNSLSVTNSTASGKDLCLTGGDDGVARVWDPVALIEDGEKTPVAELDDGLGGCVTAVEWGKDGGVCYVGGIDNEIKVWDLRKEEILYTLKGHTDTIASLALSPSGHHLLSYSLDSTLMIHDVRPFSSDPTRVYRTLTGAPSGFEQMLIKCQWSQTDGGARVACGGGDRTVTVWEVESGKILYKLGGHKGSVGAVDWHPREPIILTGGKDGQMLLGEIDAENRS</sequence>
<accession>A0A8K0NQ01</accession>
<dbReference type="PANTHER" id="PTHR44006:SF1">
    <property type="entry name" value="U5 SMALL NUCLEAR RIBONUCLEOPROTEIN 40 KDA PROTEIN"/>
    <property type="match status" value="1"/>
</dbReference>
<evidence type="ECO:0000256" key="2">
    <source>
        <dbReference type="ARBA" id="ARBA00022737"/>
    </source>
</evidence>
<feature type="repeat" description="WD" evidence="3">
    <location>
        <begin position="348"/>
        <end position="387"/>
    </location>
</feature>
<dbReference type="Pfam" id="PF00400">
    <property type="entry name" value="WD40"/>
    <property type="match status" value="6"/>
</dbReference>
<feature type="repeat" description="WD" evidence="3">
    <location>
        <begin position="218"/>
        <end position="252"/>
    </location>
</feature>
<dbReference type="Proteomes" id="UP000812966">
    <property type="component" value="Unassembled WGS sequence"/>
</dbReference>
<protein>
    <submittedName>
        <fullName evidence="5">Uncharacterized protein</fullName>
    </submittedName>
</protein>
<dbReference type="GO" id="GO:0003723">
    <property type="term" value="F:RNA binding"/>
    <property type="evidence" value="ECO:0007669"/>
    <property type="project" value="TreeGrafter"/>
</dbReference>
<evidence type="ECO:0000256" key="1">
    <source>
        <dbReference type="ARBA" id="ARBA00022574"/>
    </source>
</evidence>
<comment type="caution">
    <text evidence="5">The sequence shown here is derived from an EMBL/GenBank/DDBJ whole genome shotgun (WGS) entry which is preliminary data.</text>
</comment>
<name>A0A8K0NQ01_9TREE</name>
<gene>
    <name evidence="5" type="ORF">FFLO_03716</name>
</gene>
<evidence type="ECO:0000256" key="4">
    <source>
        <dbReference type="SAM" id="MobiDB-lite"/>
    </source>
</evidence>
<keyword evidence="1 3" id="KW-0853">WD repeat</keyword>
<dbReference type="GO" id="GO:0071013">
    <property type="term" value="C:catalytic step 2 spliceosome"/>
    <property type="evidence" value="ECO:0007669"/>
    <property type="project" value="TreeGrafter"/>
</dbReference>
<feature type="repeat" description="WD" evidence="3">
    <location>
        <begin position="253"/>
        <end position="287"/>
    </location>
</feature>
<dbReference type="AlphaFoldDB" id="A0A8K0NQ01"/>
<dbReference type="EMBL" id="JABELV010000070">
    <property type="protein sequence ID" value="KAG7532248.1"/>
    <property type="molecule type" value="Genomic_DNA"/>
</dbReference>
<proteinExistence type="predicted"/>
<feature type="compositionally biased region" description="Acidic residues" evidence="4">
    <location>
        <begin position="24"/>
        <end position="33"/>
    </location>
</feature>
<dbReference type="PROSITE" id="PS50082">
    <property type="entry name" value="WD_REPEATS_2"/>
    <property type="match status" value="6"/>
</dbReference>
<keyword evidence="6" id="KW-1185">Reference proteome</keyword>
<dbReference type="CDD" id="cd00200">
    <property type="entry name" value="WD40"/>
    <property type="match status" value="1"/>
</dbReference>
<reference evidence="5" key="1">
    <citation type="submission" date="2020-04" db="EMBL/GenBank/DDBJ databases">
        <title>Analysis of mating type loci in Filobasidium floriforme.</title>
        <authorList>
            <person name="Nowrousian M."/>
        </authorList>
    </citation>
    <scope>NUCLEOTIDE SEQUENCE</scope>
    <source>
        <strain evidence="5">CBS 6242</strain>
    </source>
</reference>
<evidence type="ECO:0000256" key="3">
    <source>
        <dbReference type="PROSITE-ProRule" id="PRU00221"/>
    </source>
</evidence>
<evidence type="ECO:0000313" key="5">
    <source>
        <dbReference type="EMBL" id="KAG7532248.1"/>
    </source>
</evidence>